<evidence type="ECO:0000313" key="8">
    <source>
        <dbReference type="EMBL" id="RFP77553.1"/>
    </source>
</evidence>
<evidence type="ECO:0000256" key="3">
    <source>
        <dbReference type="ARBA" id="ARBA00022692"/>
    </source>
</evidence>
<evidence type="ECO:0000313" key="9">
    <source>
        <dbReference type="Proteomes" id="UP000261931"/>
    </source>
</evidence>
<dbReference type="Proteomes" id="UP000261931">
    <property type="component" value="Unassembled WGS sequence"/>
</dbReference>
<proteinExistence type="predicted"/>
<keyword evidence="9" id="KW-1185">Reference proteome</keyword>
<evidence type="ECO:0000256" key="5">
    <source>
        <dbReference type="ARBA" id="ARBA00023136"/>
    </source>
</evidence>
<sequence length="512" mass="54025">MSEPPAPPPSPHGLPALRERYGPRYRWLLLLAVMVGTMASIMSSTVVNVAIPDMSQHFALGQERAQWVSSGFMAAMTVSMLTTPWLLARYGYRATYSGCMWLLLVGGMAGGLANHYPLVLAARVAEGLAAGVVQPIPAIIILRAFDPSEQGRASGVFGMGVVLAPALGPSIGGILVDWFGWRSIFFMVVPFCIASLWMARKLIPTSAPGGQAANRAGAALDWRGLLLAAAGTLCLLNGLVELQGGTPLTAATLLLTAGALLLVFVWLARRMLRAHRHAHGPEPLMNLSLFADRRFAMGSLVAFIYGVALFGSTYLLPVYMLMGLQLSPSVVGTVLLPSGLVLAVTIATVGRLADRQPTHRLVCIGLVLLAASFALMVTIRLEHAARIIPLLVLWAIVGRIGLGFILPSLNIGAMRGLGHAHIPQGASVINFLRMLGGAAGVSLCGIFLEWRLAAHGAPLDTSPTTPARLAAFDETFLMLAAICALALLAAARLKPPGPAEPPSPPERHTAQG</sequence>
<comment type="caution">
    <text evidence="8">The sequence shown here is derived from an EMBL/GenBank/DDBJ whole genome shotgun (WGS) entry which is preliminary data.</text>
</comment>
<keyword evidence="4 6" id="KW-1133">Transmembrane helix</keyword>
<dbReference type="InterPro" id="IPR036259">
    <property type="entry name" value="MFS_trans_sf"/>
</dbReference>
<comment type="subcellular location">
    <subcellularLocation>
        <location evidence="1">Membrane</location>
        <topology evidence="1">Multi-pass membrane protein</topology>
    </subcellularLocation>
</comment>
<feature type="transmembrane region" description="Helical" evidence="6">
    <location>
        <begin position="181"/>
        <end position="199"/>
    </location>
</feature>
<feature type="transmembrane region" description="Helical" evidence="6">
    <location>
        <begin position="470"/>
        <end position="491"/>
    </location>
</feature>
<name>A0A372EGH9_9BURK</name>
<feature type="transmembrane region" description="Helical" evidence="6">
    <location>
        <begin position="246"/>
        <end position="267"/>
    </location>
</feature>
<evidence type="ECO:0000259" key="7">
    <source>
        <dbReference type="PROSITE" id="PS50850"/>
    </source>
</evidence>
<feature type="transmembrane region" description="Helical" evidence="6">
    <location>
        <begin position="99"/>
        <end position="118"/>
    </location>
</feature>
<gene>
    <name evidence="8" type="ORF">DY262_15180</name>
</gene>
<dbReference type="EMBL" id="QVLS01000010">
    <property type="protein sequence ID" value="RFP77553.1"/>
    <property type="molecule type" value="Genomic_DNA"/>
</dbReference>
<evidence type="ECO:0000256" key="6">
    <source>
        <dbReference type="SAM" id="Phobius"/>
    </source>
</evidence>
<dbReference type="Gene3D" id="1.20.1720.10">
    <property type="entry name" value="Multidrug resistance protein D"/>
    <property type="match status" value="1"/>
</dbReference>
<feature type="domain" description="Major facilitator superfamily (MFS) profile" evidence="7">
    <location>
        <begin position="29"/>
        <end position="498"/>
    </location>
</feature>
<dbReference type="GO" id="GO:0016020">
    <property type="term" value="C:membrane"/>
    <property type="evidence" value="ECO:0007669"/>
    <property type="project" value="UniProtKB-SubCell"/>
</dbReference>
<feature type="transmembrane region" description="Helical" evidence="6">
    <location>
        <begin position="329"/>
        <end position="349"/>
    </location>
</feature>
<feature type="transmembrane region" description="Helical" evidence="6">
    <location>
        <begin position="361"/>
        <end position="381"/>
    </location>
</feature>
<dbReference type="AlphaFoldDB" id="A0A372EGH9"/>
<keyword evidence="3 6" id="KW-0812">Transmembrane</keyword>
<feature type="transmembrane region" description="Helical" evidence="6">
    <location>
        <begin position="430"/>
        <end position="450"/>
    </location>
</feature>
<organism evidence="8 9">
    <name type="scientific">Hydrogenophaga borbori</name>
    <dbReference type="NCBI Taxonomy" id="2294117"/>
    <lineage>
        <taxon>Bacteria</taxon>
        <taxon>Pseudomonadati</taxon>
        <taxon>Pseudomonadota</taxon>
        <taxon>Betaproteobacteria</taxon>
        <taxon>Burkholderiales</taxon>
        <taxon>Comamonadaceae</taxon>
        <taxon>Hydrogenophaga</taxon>
    </lineage>
</organism>
<dbReference type="Gene3D" id="1.20.1250.20">
    <property type="entry name" value="MFS general substrate transporter like domains"/>
    <property type="match status" value="1"/>
</dbReference>
<evidence type="ECO:0000256" key="4">
    <source>
        <dbReference type="ARBA" id="ARBA00022989"/>
    </source>
</evidence>
<dbReference type="InterPro" id="IPR020846">
    <property type="entry name" value="MFS_dom"/>
</dbReference>
<feature type="transmembrane region" description="Helical" evidence="6">
    <location>
        <begin position="220"/>
        <end position="240"/>
    </location>
</feature>
<dbReference type="PRINTS" id="PR01036">
    <property type="entry name" value="TCRTETB"/>
</dbReference>
<accession>A0A372EGH9</accession>
<dbReference type="PROSITE" id="PS50850">
    <property type="entry name" value="MFS"/>
    <property type="match status" value="1"/>
</dbReference>
<feature type="transmembrane region" description="Helical" evidence="6">
    <location>
        <begin position="156"/>
        <end position="175"/>
    </location>
</feature>
<protein>
    <submittedName>
        <fullName evidence="8">MFS transporter</fullName>
    </submittedName>
</protein>
<evidence type="ECO:0000256" key="2">
    <source>
        <dbReference type="ARBA" id="ARBA00022448"/>
    </source>
</evidence>
<feature type="transmembrane region" description="Helical" evidence="6">
    <location>
        <begin position="27"/>
        <end position="47"/>
    </location>
</feature>
<feature type="transmembrane region" description="Helical" evidence="6">
    <location>
        <begin position="387"/>
        <end position="409"/>
    </location>
</feature>
<dbReference type="PANTHER" id="PTHR42718:SF9">
    <property type="entry name" value="MAJOR FACILITATOR SUPERFAMILY MULTIDRUG TRANSPORTER MFSC"/>
    <property type="match status" value="1"/>
</dbReference>
<dbReference type="InterPro" id="IPR011701">
    <property type="entry name" value="MFS"/>
</dbReference>
<evidence type="ECO:0000256" key="1">
    <source>
        <dbReference type="ARBA" id="ARBA00004141"/>
    </source>
</evidence>
<feature type="transmembrane region" description="Helical" evidence="6">
    <location>
        <begin position="124"/>
        <end position="144"/>
    </location>
</feature>
<feature type="transmembrane region" description="Helical" evidence="6">
    <location>
        <begin position="67"/>
        <end position="87"/>
    </location>
</feature>
<dbReference type="Pfam" id="PF07690">
    <property type="entry name" value="MFS_1"/>
    <property type="match status" value="1"/>
</dbReference>
<keyword evidence="2" id="KW-0813">Transport</keyword>
<dbReference type="RefSeq" id="WP_116959963.1">
    <property type="nucleotide sequence ID" value="NZ_QVLS01000010.1"/>
</dbReference>
<dbReference type="GO" id="GO:0022857">
    <property type="term" value="F:transmembrane transporter activity"/>
    <property type="evidence" value="ECO:0007669"/>
    <property type="project" value="InterPro"/>
</dbReference>
<feature type="transmembrane region" description="Helical" evidence="6">
    <location>
        <begin position="295"/>
        <end position="317"/>
    </location>
</feature>
<dbReference type="SUPFAM" id="SSF103473">
    <property type="entry name" value="MFS general substrate transporter"/>
    <property type="match status" value="1"/>
</dbReference>
<dbReference type="PANTHER" id="PTHR42718">
    <property type="entry name" value="MAJOR FACILITATOR SUPERFAMILY MULTIDRUG TRANSPORTER MFSC"/>
    <property type="match status" value="1"/>
</dbReference>
<keyword evidence="5 6" id="KW-0472">Membrane</keyword>
<reference evidence="8 9" key="1">
    <citation type="submission" date="2018-08" db="EMBL/GenBank/DDBJ databases">
        <title>Hydrogenophaga sp. LA-38 isolated from sludge.</title>
        <authorList>
            <person name="Im W.-T."/>
        </authorList>
    </citation>
    <scope>NUCLEOTIDE SEQUENCE [LARGE SCALE GENOMIC DNA]</scope>
    <source>
        <strain evidence="8 9">LA-38</strain>
    </source>
</reference>